<feature type="domain" description="Glycosyl transferase family 1" evidence="1">
    <location>
        <begin position="194"/>
        <end position="356"/>
    </location>
</feature>
<comment type="caution">
    <text evidence="3">The sequence shown here is derived from an EMBL/GenBank/DDBJ whole genome shotgun (WGS) entry which is preliminary data.</text>
</comment>
<dbReference type="EMBL" id="VWMU01000264">
    <property type="protein sequence ID" value="KAA3709227.1"/>
    <property type="molecule type" value="Genomic_DNA"/>
</dbReference>
<sequence>MARNKKKIIRTVTVPNSIGFFKEVMVTMSKDGYETVVVTSPGERLEKFKLECPQFKTIALSMERHISLVKDSVALLKMIWVMLRERPYIVHSMTPKAGLITMLAGFLTGVPVRIHTFTGLIWPTAIGNKKRFLMAMDKLLCICATHVIPEGQGVLNDLKDNGVCRKPMKVLGYGNVKGIDMEVFNPNRFIPTVSENKPFTFIFVGRIVGDKGINELVEAFIRLHGKYVNTKLVLVGRYEHDLDPVSSLTQQRIEVNESIDACGPKYGDDLLQMYVDADCFVMPSYREGFPNTVMEAGAMGLPSIVTAINGSREIIIEGKNGLIVPPRTTEPLYDAMRRMLVDDVARNTMAQNARKMINSRFEKSFVQGCIINYYKEILK</sequence>
<dbReference type="Pfam" id="PF00534">
    <property type="entry name" value="Glycos_transf_1"/>
    <property type="match status" value="1"/>
</dbReference>
<organism evidence="3">
    <name type="scientific">Bacteroides salyersiae</name>
    <dbReference type="NCBI Taxonomy" id="291644"/>
    <lineage>
        <taxon>Bacteria</taxon>
        <taxon>Pseudomonadati</taxon>
        <taxon>Bacteroidota</taxon>
        <taxon>Bacteroidia</taxon>
        <taxon>Bacteroidales</taxon>
        <taxon>Bacteroidaceae</taxon>
        <taxon>Bacteroides</taxon>
    </lineage>
</organism>
<dbReference type="RefSeq" id="WP_149998385.1">
    <property type="nucleotide sequence ID" value="NZ_VWMU01000264.1"/>
</dbReference>
<dbReference type="GO" id="GO:0016757">
    <property type="term" value="F:glycosyltransferase activity"/>
    <property type="evidence" value="ECO:0007669"/>
    <property type="project" value="InterPro"/>
</dbReference>
<dbReference type="InterPro" id="IPR050194">
    <property type="entry name" value="Glycosyltransferase_grp1"/>
</dbReference>
<accession>A0A641MGI3</accession>
<dbReference type="AlphaFoldDB" id="A0A641MGI3"/>
<proteinExistence type="predicted"/>
<name>A0A641MGI3_9BACE</name>
<keyword evidence="3" id="KW-0808">Transferase</keyword>
<reference evidence="3" key="1">
    <citation type="journal article" date="2019" name="Nat. Med.">
        <title>A library of human gut bacterial isolates paired with longitudinal multiomics data enables mechanistic microbiome research.</title>
        <authorList>
            <person name="Poyet M."/>
            <person name="Groussin M."/>
            <person name="Gibbons S.M."/>
            <person name="Avila-Pacheco J."/>
            <person name="Jiang X."/>
            <person name="Kearney S.M."/>
            <person name="Perrotta A.R."/>
            <person name="Berdy B."/>
            <person name="Zhao S."/>
            <person name="Lieberman T.D."/>
            <person name="Swanson P.K."/>
            <person name="Smith M."/>
            <person name="Roesemann S."/>
            <person name="Alexander J.E."/>
            <person name="Rich S.A."/>
            <person name="Livny J."/>
            <person name="Vlamakis H."/>
            <person name="Clish C."/>
            <person name="Bullock K."/>
            <person name="Deik A."/>
            <person name="Scott J."/>
            <person name="Pierce K.A."/>
            <person name="Xavier R.J."/>
            <person name="Alm E.J."/>
        </authorList>
    </citation>
    <scope>NUCLEOTIDE SEQUENCE</scope>
    <source>
        <strain evidence="3">BIOML-A21</strain>
    </source>
</reference>
<feature type="domain" description="Glycosyltransferase subfamily 4-like N-terminal" evidence="2">
    <location>
        <begin position="25"/>
        <end position="174"/>
    </location>
</feature>
<dbReference type="PANTHER" id="PTHR45947:SF3">
    <property type="entry name" value="SULFOQUINOVOSYL TRANSFERASE SQD2"/>
    <property type="match status" value="1"/>
</dbReference>
<evidence type="ECO:0000259" key="2">
    <source>
        <dbReference type="Pfam" id="PF13579"/>
    </source>
</evidence>
<dbReference type="Gene3D" id="3.40.50.2000">
    <property type="entry name" value="Glycogen Phosphorylase B"/>
    <property type="match status" value="2"/>
</dbReference>
<dbReference type="Pfam" id="PF13579">
    <property type="entry name" value="Glyco_trans_4_4"/>
    <property type="match status" value="1"/>
</dbReference>
<dbReference type="SUPFAM" id="SSF53756">
    <property type="entry name" value="UDP-Glycosyltransferase/glycogen phosphorylase"/>
    <property type="match status" value="1"/>
</dbReference>
<protein>
    <submittedName>
        <fullName evidence="3">Glycosyltransferase family 4 protein</fullName>
    </submittedName>
</protein>
<dbReference type="PANTHER" id="PTHR45947">
    <property type="entry name" value="SULFOQUINOVOSYL TRANSFERASE SQD2"/>
    <property type="match status" value="1"/>
</dbReference>
<evidence type="ECO:0000259" key="1">
    <source>
        <dbReference type="Pfam" id="PF00534"/>
    </source>
</evidence>
<evidence type="ECO:0000313" key="3">
    <source>
        <dbReference type="EMBL" id="KAA3709227.1"/>
    </source>
</evidence>
<dbReference type="CDD" id="cd03808">
    <property type="entry name" value="GT4_CapM-like"/>
    <property type="match status" value="1"/>
</dbReference>
<dbReference type="InterPro" id="IPR001296">
    <property type="entry name" value="Glyco_trans_1"/>
</dbReference>
<dbReference type="InterPro" id="IPR028098">
    <property type="entry name" value="Glyco_trans_4-like_N"/>
</dbReference>
<gene>
    <name evidence="3" type="ORF">F3F94_19090</name>
</gene>